<protein>
    <recommendedName>
        <fullName evidence="7">AMP-dependent synthetase/ligase domain-containing protein</fullName>
    </recommendedName>
</protein>
<dbReference type="PANTHER" id="PTHR43201">
    <property type="entry name" value="ACYL-COA SYNTHETASE"/>
    <property type="match status" value="1"/>
</dbReference>
<dbReference type="InterPro" id="IPR042099">
    <property type="entry name" value="ANL_N_sf"/>
</dbReference>
<geneLocation type="mitochondrion" evidence="5"/>
<dbReference type="Gene3D" id="3.40.50.12780">
    <property type="entry name" value="N-terminal domain of ligase-like"/>
    <property type="match status" value="1"/>
</dbReference>
<keyword evidence="2" id="KW-0436">Ligase</keyword>
<evidence type="ECO:0000313" key="5">
    <source>
        <dbReference type="EMBL" id="SPQ99947.1"/>
    </source>
</evidence>
<dbReference type="FunFam" id="3.30.300.30:FF:000008">
    <property type="entry name" value="2,3-dihydroxybenzoate-AMP ligase"/>
    <property type="match status" value="1"/>
</dbReference>
<evidence type="ECO:0000313" key="6">
    <source>
        <dbReference type="Proteomes" id="UP000290189"/>
    </source>
</evidence>
<dbReference type="EMBL" id="OVEO01000013">
    <property type="protein sequence ID" value="SPQ99947.1"/>
    <property type="molecule type" value="Genomic_DNA"/>
</dbReference>
<dbReference type="InterPro" id="IPR045851">
    <property type="entry name" value="AMP-bd_C_sf"/>
</dbReference>
<dbReference type="Gene3D" id="3.30.300.30">
    <property type="match status" value="1"/>
</dbReference>
<dbReference type="AlphaFoldDB" id="A0A3P3YIC7"/>
<dbReference type="SUPFAM" id="SSF56801">
    <property type="entry name" value="Acetyl-CoA synthetase-like"/>
    <property type="match status" value="1"/>
</dbReference>
<proteinExistence type="inferred from homology"/>
<feature type="domain" description="AMP-dependent synthetase/ligase" evidence="3">
    <location>
        <begin position="46"/>
        <end position="436"/>
    </location>
</feature>
<dbReference type="InterPro" id="IPR025110">
    <property type="entry name" value="AMP-bd_C"/>
</dbReference>
<dbReference type="PROSITE" id="PS00455">
    <property type="entry name" value="AMP_BINDING"/>
    <property type="match status" value="1"/>
</dbReference>
<dbReference type="Proteomes" id="UP000290189">
    <property type="component" value="Unassembled WGS sequence"/>
</dbReference>
<gene>
    <name evidence="5" type="ORF">PLBR_LOCUS7162</name>
</gene>
<accession>A0A3P3YIC7</accession>
<dbReference type="GO" id="GO:0031956">
    <property type="term" value="F:medium-chain fatty acid-CoA ligase activity"/>
    <property type="evidence" value="ECO:0007669"/>
    <property type="project" value="TreeGrafter"/>
</dbReference>
<dbReference type="PANTHER" id="PTHR43201:SF5">
    <property type="entry name" value="MEDIUM-CHAIN ACYL-COA LIGASE ACSF2, MITOCHONDRIAL"/>
    <property type="match status" value="1"/>
</dbReference>
<dbReference type="InterPro" id="IPR020845">
    <property type="entry name" value="AMP-binding_CS"/>
</dbReference>
<evidence type="ECO:0000259" key="3">
    <source>
        <dbReference type="Pfam" id="PF00501"/>
    </source>
</evidence>
<feature type="domain" description="AMP-binding enzyme C-terminal" evidence="4">
    <location>
        <begin position="486"/>
        <end position="563"/>
    </location>
</feature>
<evidence type="ECO:0000259" key="4">
    <source>
        <dbReference type="Pfam" id="PF13193"/>
    </source>
</evidence>
<evidence type="ECO:0000256" key="1">
    <source>
        <dbReference type="ARBA" id="ARBA00006432"/>
    </source>
</evidence>
<evidence type="ECO:0000256" key="2">
    <source>
        <dbReference type="ARBA" id="ARBA00022598"/>
    </source>
</evidence>
<name>A0A3P3YIC7_PLABS</name>
<organism evidence="5 6">
    <name type="scientific">Plasmodiophora brassicae</name>
    <name type="common">Clubroot disease agent</name>
    <dbReference type="NCBI Taxonomy" id="37360"/>
    <lineage>
        <taxon>Eukaryota</taxon>
        <taxon>Sar</taxon>
        <taxon>Rhizaria</taxon>
        <taxon>Endomyxa</taxon>
        <taxon>Phytomyxea</taxon>
        <taxon>Plasmodiophorida</taxon>
        <taxon>Plasmodiophoridae</taxon>
        <taxon>Plasmodiophora</taxon>
    </lineage>
</organism>
<sequence>MHRGFMFATACRWSRTSCRRTFASALSYVKGSTTTALLECTIGAQFDRTCREHPNVTALVADEEGVRMTYAAAGERVDRVARALHWLGLRHGDRFGVWLPNTTDYYTVQFATAKLGVIMVNINPAYRKDELAFALNLVECKALFLTPALKTSDYVELMGRLVPNLSSHQAPLSPNHPGLHAESVPSLKYILHDDGRRAIPGMISFAELVAKVDLERPTINYEQPNDANECINIQFTSGTTGRPKAAALTHRNILNNGMLVGDRCGYSAGTDRILCPVPLYHCFGVVMCNLAAIVHACTVVYPSKTFDPERVVDVVEKEQCTSLFIRILQSKRFAVERMRSLRTGIMAGAPCPMDVMQRVMKFAPDITIAYGMTETSPVSFQTTSDDGINERVETVGRIQPWTEAKIVDVEDPEKVVPIGQPGELLVKGYLVMKGYWKQAEETRKAIADGWMHTGDVCTIDERGYCRVVGRSKDMIIRGGENIYPREIEEVLFTHEAVANVAVVGVPCQVFGEQVAAWVSLKPGFDPASTEEQIRMFLKGKVAHFKMPQFYIFRDDFPVTITGKIQKYVMKEIAIKDLRLK</sequence>
<dbReference type="Pfam" id="PF13193">
    <property type="entry name" value="AMP-binding_C"/>
    <property type="match status" value="1"/>
</dbReference>
<dbReference type="InterPro" id="IPR000873">
    <property type="entry name" value="AMP-dep_synth/lig_dom"/>
</dbReference>
<evidence type="ECO:0008006" key="7">
    <source>
        <dbReference type="Google" id="ProtNLM"/>
    </source>
</evidence>
<dbReference type="Pfam" id="PF00501">
    <property type="entry name" value="AMP-binding"/>
    <property type="match status" value="1"/>
</dbReference>
<dbReference type="GO" id="GO:0006631">
    <property type="term" value="P:fatty acid metabolic process"/>
    <property type="evidence" value="ECO:0007669"/>
    <property type="project" value="TreeGrafter"/>
</dbReference>
<comment type="similarity">
    <text evidence="1">Belongs to the ATP-dependent AMP-binding enzyme family.</text>
</comment>
<keyword evidence="5" id="KW-0496">Mitochondrion</keyword>
<reference evidence="5 6" key="1">
    <citation type="submission" date="2018-03" db="EMBL/GenBank/DDBJ databases">
        <authorList>
            <person name="Fogelqvist J."/>
        </authorList>
    </citation>
    <scope>NUCLEOTIDE SEQUENCE [LARGE SCALE GENOMIC DNA]</scope>
</reference>